<protein>
    <recommendedName>
        <fullName evidence="5 9">Molybdopterin molybdenumtransferase</fullName>
        <ecNumber evidence="4 9">2.10.1.1</ecNumber>
    </recommendedName>
</protein>
<dbReference type="UniPathway" id="UPA00344"/>
<feature type="domain" description="MoaB/Mog" evidence="10">
    <location>
        <begin position="180"/>
        <end position="317"/>
    </location>
</feature>
<evidence type="ECO:0000256" key="8">
    <source>
        <dbReference type="ARBA" id="ARBA00047317"/>
    </source>
</evidence>
<dbReference type="GO" id="GO:0061599">
    <property type="term" value="F:molybdopterin molybdotransferase activity"/>
    <property type="evidence" value="ECO:0007669"/>
    <property type="project" value="UniProtKB-UniRule"/>
</dbReference>
<evidence type="ECO:0000256" key="9">
    <source>
        <dbReference type="RuleBase" id="RU365090"/>
    </source>
</evidence>
<evidence type="ECO:0000256" key="4">
    <source>
        <dbReference type="ARBA" id="ARBA00013269"/>
    </source>
</evidence>
<evidence type="ECO:0000256" key="1">
    <source>
        <dbReference type="ARBA" id="ARBA00002901"/>
    </source>
</evidence>
<evidence type="ECO:0000313" key="12">
    <source>
        <dbReference type="Proteomes" id="UP000199520"/>
    </source>
</evidence>
<keyword evidence="9 11" id="KW-0808">Transferase</keyword>
<dbReference type="Pfam" id="PF03454">
    <property type="entry name" value="MoeA_C"/>
    <property type="match status" value="1"/>
</dbReference>
<dbReference type="Proteomes" id="UP000199520">
    <property type="component" value="Unassembled WGS sequence"/>
</dbReference>
<dbReference type="SUPFAM" id="SSF53218">
    <property type="entry name" value="Molybdenum cofactor biosynthesis proteins"/>
    <property type="match status" value="1"/>
</dbReference>
<accession>A0A1I4JWJ2</accession>
<evidence type="ECO:0000259" key="10">
    <source>
        <dbReference type="SMART" id="SM00852"/>
    </source>
</evidence>
<keyword evidence="9" id="KW-0460">Magnesium</keyword>
<dbReference type="SMART" id="SM00852">
    <property type="entry name" value="MoCF_biosynth"/>
    <property type="match status" value="1"/>
</dbReference>
<evidence type="ECO:0000256" key="2">
    <source>
        <dbReference type="ARBA" id="ARBA00005046"/>
    </source>
</evidence>
<dbReference type="InterPro" id="IPR005110">
    <property type="entry name" value="MoeA_linker/N"/>
</dbReference>
<dbReference type="InterPro" id="IPR001453">
    <property type="entry name" value="MoaB/Mog_dom"/>
</dbReference>
<gene>
    <name evidence="11" type="ORF">SAMN04490355_101477</name>
</gene>
<dbReference type="Pfam" id="PF00994">
    <property type="entry name" value="MoCF_biosynth"/>
    <property type="match status" value="1"/>
</dbReference>
<keyword evidence="7 9" id="KW-0501">Molybdenum cofactor biosynthesis</keyword>
<dbReference type="CDD" id="cd00887">
    <property type="entry name" value="MoeA"/>
    <property type="match status" value="1"/>
</dbReference>
<dbReference type="PANTHER" id="PTHR10192">
    <property type="entry name" value="MOLYBDOPTERIN BIOSYNTHESIS PROTEIN"/>
    <property type="match status" value="1"/>
</dbReference>
<dbReference type="NCBIfam" id="NF045515">
    <property type="entry name" value="Glp_gephyrin"/>
    <property type="match status" value="1"/>
</dbReference>
<dbReference type="GO" id="GO:0006777">
    <property type="term" value="P:Mo-molybdopterin cofactor biosynthetic process"/>
    <property type="evidence" value="ECO:0007669"/>
    <property type="project" value="UniProtKB-UniRule"/>
</dbReference>
<dbReference type="STRING" id="1123291.SAMN04490355_101477"/>
<comment type="pathway">
    <text evidence="2 9">Cofactor biosynthesis; molybdopterin biosynthesis.</text>
</comment>
<keyword evidence="12" id="KW-1185">Reference proteome</keyword>
<organism evidence="11 12">
    <name type="scientific">Pelosinus propionicus DSM 13327</name>
    <dbReference type="NCBI Taxonomy" id="1123291"/>
    <lineage>
        <taxon>Bacteria</taxon>
        <taxon>Bacillati</taxon>
        <taxon>Bacillota</taxon>
        <taxon>Negativicutes</taxon>
        <taxon>Selenomonadales</taxon>
        <taxon>Sporomusaceae</taxon>
        <taxon>Pelosinus</taxon>
    </lineage>
</organism>
<dbReference type="AlphaFoldDB" id="A0A1I4JWJ2"/>
<comment type="cofactor">
    <cofactor evidence="9">
        <name>Mg(2+)</name>
        <dbReference type="ChEBI" id="CHEBI:18420"/>
    </cofactor>
</comment>
<dbReference type="Gene3D" id="3.90.105.10">
    <property type="entry name" value="Molybdopterin biosynthesis moea protein, domain 2"/>
    <property type="match status" value="1"/>
</dbReference>
<dbReference type="InterPro" id="IPR036425">
    <property type="entry name" value="MoaB/Mog-like_dom_sf"/>
</dbReference>
<dbReference type="Pfam" id="PF03453">
    <property type="entry name" value="MoeA_N"/>
    <property type="match status" value="1"/>
</dbReference>
<dbReference type="Gene3D" id="3.40.980.10">
    <property type="entry name" value="MoaB/Mog-like domain"/>
    <property type="match status" value="1"/>
</dbReference>
<dbReference type="PANTHER" id="PTHR10192:SF5">
    <property type="entry name" value="GEPHYRIN"/>
    <property type="match status" value="1"/>
</dbReference>
<dbReference type="RefSeq" id="WP_090935893.1">
    <property type="nucleotide sequence ID" value="NZ_FOTS01000014.1"/>
</dbReference>
<dbReference type="SUPFAM" id="SSF63882">
    <property type="entry name" value="MoeA N-terminal region -like"/>
    <property type="match status" value="1"/>
</dbReference>
<reference evidence="12" key="1">
    <citation type="submission" date="2016-10" db="EMBL/GenBank/DDBJ databases">
        <authorList>
            <person name="Varghese N."/>
            <person name="Submissions S."/>
        </authorList>
    </citation>
    <scope>NUCLEOTIDE SEQUENCE [LARGE SCALE GENOMIC DNA]</scope>
    <source>
        <strain evidence="12">DSM 13327</strain>
    </source>
</reference>
<dbReference type="InterPro" id="IPR038987">
    <property type="entry name" value="MoeA-like"/>
</dbReference>
<evidence type="ECO:0000256" key="6">
    <source>
        <dbReference type="ARBA" id="ARBA00022505"/>
    </source>
</evidence>
<dbReference type="GO" id="GO:0046872">
    <property type="term" value="F:metal ion binding"/>
    <property type="evidence" value="ECO:0007669"/>
    <property type="project" value="UniProtKB-UniRule"/>
</dbReference>
<evidence type="ECO:0000313" key="11">
    <source>
        <dbReference type="EMBL" id="SFL70948.1"/>
    </source>
</evidence>
<keyword evidence="6 9" id="KW-0500">Molybdenum</keyword>
<evidence type="ECO:0000256" key="5">
    <source>
        <dbReference type="ARBA" id="ARBA00021108"/>
    </source>
</evidence>
<evidence type="ECO:0000256" key="3">
    <source>
        <dbReference type="ARBA" id="ARBA00010763"/>
    </source>
</evidence>
<proteinExistence type="inferred from homology"/>
<sequence length="403" mass="43541">MIVLEDALTLLLNHAPLHCNTTRLPLAECFGRILAEDITSTMDFPPFNRSPLDGYAVQFKDIIHASAEHPALLTQIESVPAGSVPYNTISSGQATRIMTGAKIPEGADAVVRLEDTGTVNSQIAIWTAEKAATNICSQGEEIRINEKVLTAGTLLEEGALGLLSMLGHANPLIFHKPKIGILATGSELLSPSDPMKPGKIRDSNSYMLLAKVLKAGGEPVLLGRVEDNLSSIITKLSAHPNLPLYITTGGASVGDYDLMEKLFQELQVPLLFKGVAIKPGMPVLAGIWKNSLLMALSGNPAAGSVSFEMLITPLIRKIAGLRNWKHKKSTVKLWGTFKKTSPTRRFVWARWFVKQGTIYAEPLSHQGNGMLKSALEANALLEIPAHNPIIENGTELEAVLLQL</sequence>
<keyword evidence="9" id="KW-0479">Metal-binding</keyword>
<comment type="function">
    <text evidence="1 9">Catalyzes the insertion of molybdate into adenylated molybdopterin with the concomitant release of AMP.</text>
</comment>
<dbReference type="Gene3D" id="2.170.190.11">
    <property type="entry name" value="Molybdopterin biosynthesis moea protein, domain 3"/>
    <property type="match status" value="1"/>
</dbReference>
<comment type="catalytic activity">
    <reaction evidence="8">
        <text>adenylyl-molybdopterin + molybdate = Mo-molybdopterin + AMP + H(+)</text>
        <dbReference type="Rhea" id="RHEA:35047"/>
        <dbReference type="ChEBI" id="CHEBI:15378"/>
        <dbReference type="ChEBI" id="CHEBI:36264"/>
        <dbReference type="ChEBI" id="CHEBI:62727"/>
        <dbReference type="ChEBI" id="CHEBI:71302"/>
        <dbReference type="ChEBI" id="CHEBI:456215"/>
        <dbReference type="EC" id="2.10.1.1"/>
    </reaction>
</comment>
<dbReference type="GO" id="GO:0005829">
    <property type="term" value="C:cytosol"/>
    <property type="evidence" value="ECO:0007669"/>
    <property type="project" value="TreeGrafter"/>
</dbReference>
<name>A0A1I4JWJ2_9FIRM</name>
<dbReference type="SUPFAM" id="SSF63867">
    <property type="entry name" value="MoeA C-terminal domain-like"/>
    <property type="match status" value="1"/>
</dbReference>
<dbReference type="OrthoDB" id="9804758at2"/>
<dbReference type="InterPro" id="IPR036688">
    <property type="entry name" value="MoeA_C_domain_IV_sf"/>
</dbReference>
<comment type="similarity">
    <text evidence="3 9">Belongs to the MoeA family.</text>
</comment>
<dbReference type="EC" id="2.10.1.1" evidence="4 9"/>
<dbReference type="Gene3D" id="2.40.340.10">
    <property type="entry name" value="MoeA, C-terminal, domain IV"/>
    <property type="match status" value="1"/>
</dbReference>
<dbReference type="InterPro" id="IPR005111">
    <property type="entry name" value="MoeA_C_domain_IV"/>
</dbReference>
<dbReference type="InterPro" id="IPR036135">
    <property type="entry name" value="MoeA_linker/N_sf"/>
</dbReference>
<dbReference type="EMBL" id="FOTS01000014">
    <property type="protein sequence ID" value="SFL70948.1"/>
    <property type="molecule type" value="Genomic_DNA"/>
</dbReference>
<evidence type="ECO:0000256" key="7">
    <source>
        <dbReference type="ARBA" id="ARBA00023150"/>
    </source>
</evidence>